<dbReference type="GeneTree" id="ENSGT00390000014660"/>
<comment type="similarity">
    <text evidence="2">Belongs to the bacterial ribosomal protein bL27 family.</text>
</comment>
<dbReference type="Ensembl" id="ENSOTST00005161310.1">
    <property type="protein sequence ID" value="ENSOTSP00005129042.1"/>
    <property type="gene ID" value="ENSOTSG00005064310.1"/>
</dbReference>
<evidence type="ECO:0000313" key="10">
    <source>
        <dbReference type="Proteomes" id="UP000694402"/>
    </source>
</evidence>
<dbReference type="Gene3D" id="2.40.50.100">
    <property type="match status" value="1"/>
</dbReference>
<accession>A0AAZ3QIA1</accession>
<gene>
    <name evidence="9" type="primary">LOC112229888</name>
</gene>
<evidence type="ECO:0000256" key="8">
    <source>
        <dbReference type="ARBA" id="ARBA00076963"/>
    </source>
</evidence>
<proteinExistence type="inferred from homology"/>
<dbReference type="GO" id="GO:0006412">
    <property type="term" value="P:translation"/>
    <property type="evidence" value="ECO:0007669"/>
    <property type="project" value="InterPro"/>
</dbReference>
<keyword evidence="4" id="KW-0689">Ribosomal protein</keyword>
<reference evidence="9" key="2">
    <citation type="submission" date="2025-08" db="UniProtKB">
        <authorList>
            <consortium name="Ensembl"/>
        </authorList>
    </citation>
    <scope>IDENTIFICATION</scope>
</reference>
<keyword evidence="3" id="KW-0809">Transit peptide</keyword>
<name>A0AAZ3QIA1_ONCTS</name>
<evidence type="ECO:0000256" key="6">
    <source>
        <dbReference type="ARBA" id="ARBA00023274"/>
    </source>
</evidence>
<evidence type="ECO:0000256" key="7">
    <source>
        <dbReference type="ARBA" id="ARBA00035267"/>
    </source>
</evidence>
<dbReference type="Pfam" id="PF01016">
    <property type="entry name" value="Ribosomal_L27"/>
    <property type="match status" value="1"/>
</dbReference>
<protein>
    <recommendedName>
        <fullName evidence="7">Large ribosomal subunit protein bL27m</fullName>
    </recommendedName>
    <alternativeName>
        <fullName evidence="8">39S ribosomal protein L27, mitochondrial</fullName>
    </alternativeName>
</protein>
<dbReference type="GO" id="GO:0003735">
    <property type="term" value="F:structural constituent of ribosome"/>
    <property type="evidence" value="ECO:0007669"/>
    <property type="project" value="InterPro"/>
</dbReference>
<dbReference type="PANTHER" id="PTHR15893:SF0">
    <property type="entry name" value="LARGE RIBOSOMAL SUBUNIT PROTEIN BL27M"/>
    <property type="match status" value="1"/>
</dbReference>
<dbReference type="FunFam" id="2.40.50.100:FF:000031">
    <property type="entry name" value="39S ribosomal protein L27, mitochondrial"/>
    <property type="match status" value="1"/>
</dbReference>
<dbReference type="Proteomes" id="UP000694402">
    <property type="component" value="Unassembled WGS sequence"/>
</dbReference>
<comment type="subcellular location">
    <subcellularLocation>
        <location evidence="1">Mitochondrion</location>
    </subcellularLocation>
</comment>
<keyword evidence="6" id="KW-0687">Ribonucleoprotein</keyword>
<sequence length="211" mass="22844">MVCVNYSGAHGAGDQKCSMRERQVEVSRVRVVQKLSYAEAVKKAQKDGSGGVLKGVVGVLKGAVPVQRDKPASDIRSSLLLPCQSSLADWVRFASKKAGGSSKNVGGKSPGRRYGFKKTDGNFVHAGNILATQRLMRWQPGAHVGIGTNNTLYALEDGIVRFTKEVYVPAPRSSETFKVITKLPTGTVLYKTFINVVPNKQEGKFKLVGMF</sequence>
<evidence type="ECO:0000256" key="3">
    <source>
        <dbReference type="ARBA" id="ARBA00022946"/>
    </source>
</evidence>
<dbReference type="PANTHER" id="PTHR15893">
    <property type="entry name" value="RIBOSOMAL PROTEIN L27"/>
    <property type="match status" value="1"/>
</dbReference>
<evidence type="ECO:0000256" key="1">
    <source>
        <dbReference type="ARBA" id="ARBA00004173"/>
    </source>
</evidence>
<reference evidence="10" key="1">
    <citation type="journal article" date="2018" name="PLoS ONE">
        <title>Chinook salmon (Oncorhynchus tshawytscha) genome and transcriptome.</title>
        <authorList>
            <person name="Christensen K.A."/>
            <person name="Leong J.S."/>
            <person name="Sakhrani D."/>
            <person name="Biagi C.A."/>
            <person name="Minkley D.R."/>
            <person name="Withler R.E."/>
            <person name="Rondeau E.B."/>
            <person name="Koop B.F."/>
            <person name="Devlin R.H."/>
        </authorList>
    </citation>
    <scope>NUCLEOTIDE SEQUENCE [LARGE SCALE GENOMIC DNA]</scope>
</reference>
<dbReference type="PRINTS" id="PR00063">
    <property type="entry name" value="RIBOSOMALL27"/>
</dbReference>
<dbReference type="InterPro" id="IPR001684">
    <property type="entry name" value="Ribosomal_bL27"/>
</dbReference>
<evidence type="ECO:0000256" key="5">
    <source>
        <dbReference type="ARBA" id="ARBA00023128"/>
    </source>
</evidence>
<evidence type="ECO:0000256" key="2">
    <source>
        <dbReference type="ARBA" id="ARBA00010797"/>
    </source>
</evidence>
<dbReference type="GO" id="GO:0005762">
    <property type="term" value="C:mitochondrial large ribosomal subunit"/>
    <property type="evidence" value="ECO:0007669"/>
    <property type="project" value="TreeGrafter"/>
</dbReference>
<dbReference type="GO" id="GO:0005743">
    <property type="term" value="C:mitochondrial inner membrane"/>
    <property type="evidence" value="ECO:0007669"/>
    <property type="project" value="UniProtKB-ARBA"/>
</dbReference>
<reference evidence="9" key="3">
    <citation type="submission" date="2025-09" db="UniProtKB">
        <authorList>
            <consortium name="Ensembl"/>
        </authorList>
    </citation>
    <scope>IDENTIFICATION</scope>
</reference>
<keyword evidence="5" id="KW-0496">Mitochondrion</keyword>
<evidence type="ECO:0000313" key="9">
    <source>
        <dbReference type="Ensembl" id="ENSOTSP00005129042.1"/>
    </source>
</evidence>
<dbReference type="AlphaFoldDB" id="A0AAZ3QIA1"/>
<dbReference type="SUPFAM" id="SSF110324">
    <property type="entry name" value="Ribosomal L27 protein-like"/>
    <property type="match status" value="1"/>
</dbReference>
<keyword evidence="10" id="KW-1185">Reference proteome</keyword>
<organism evidence="9 10">
    <name type="scientific">Oncorhynchus tshawytscha</name>
    <name type="common">Chinook salmon</name>
    <name type="synonym">Salmo tshawytscha</name>
    <dbReference type="NCBI Taxonomy" id="74940"/>
    <lineage>
        <taxon>Eukaryota</taxon>
        <taxon>Metazoa</taxon>
        <taxon>Chordata</taxon>
        <taxon>Craniata</taxon>
        <taxon>Vertebrata</taxon>
        <taxon>Euteleostomi</taxon>
        <taxon>Actinopterygii</taxon>
        <taxon>Neopterygii</taxon>
        <taxon>Teleostei</taxon>
        <taxon>Protacanthopterygii</taxon>
        <taxon>Salmoniformes</taxon>
        <taxon>Salmonidae</taxon>
        <taxon>Salmoninae</taxon>
        <taxon>Oncorhynchus</taxon>
    </lineage>
</organism>
<evidence type="ECO:0000256" key="4">
    <source>
        <dbReference type="ARBA" id="ARBA00022980"/>
    </source>
</evidence>